<organism evidence="2">
    <name type="scientific">uncultured Acidimicrobiales bacterium</name>
    <dbReference type="NCBI Taxonomy" id="310071"/>
    <lineage>
        <taxon>Bacteria</taxon>
        <taxon>Bacillati</taxon>
        <taxon>Actinomycetota</taxon>
        <taxon>Acidimicrobiia</taxon>
        <taxon>Acidimicrobiales</taxon>
        <taxon>environmental samples</taxon>
    </lineage>
</organism>
<gene>
    <name evidence="2" type="ORF">AVDCRST_MAG76-2528</name>
</gene>
<dbReference type="SUPFAM" id="SSF53474">
    <property type="entry name" value="alpha/beta-Hydrolases"/>
    <property type="match status" value="1"/>
</dbReference>
<dbReference type="InterPro" id="IPR029058">
    <property type="entry name" value="AB_hydrolase_fold"/>
</dbReference>
<dbReference type="AlphaFoldDB" id="A0A6J4IQ76"/>
<dbReference type="Gene3D" id="3.40.50.1820">
    <property type="entry name" value="alpha/beta hydrolase"/>
    <property type="match status" value="1"/>
</dbReference>
<protein>
    <recommendedName>
        <fullName evidence="1">Serine aminopeptidase S33 domain-containing protein</fullName>
    </recommendedName>
</protein>
<dbReference type="EMBL" id="CADCSZ010000158">
    <property type="protein sequence ID" value="CAA9256433.1"/>
    <property type="molecule type" value="Genomic_DNA"/>
</dbReference>
<feature type="domain" description="Serine aminopeptidase S33" evidence="1">
    <location>
        <begin position="35"/>
        <end position="223"/>
    </location>
</feature>
<dbReference type="PANTHER" id="PTHR43433">
    <property type="entry name" value="HYDROLASE, ALPHA/BETA FOLD FAMILY PROTEIN"/>
    <property type="match status" value="1"/>
</dbReference>
<sequence>MEEHPLVWAHGLCSSIAHEDELGLVPISALAEVMPVVRYDARGHGSSIGGYQERVYRWSAMVDDMLRAYEGTFVAGGTGMGVATAMYAALRAPRRVAALVLVLPPAAWEARASATASYEADADLAEMSGARRLVEEVRRRPLSPLLAQVRSDAREVDARHLQAMDPKLLAPVLRAAARSDLPRPDEVRSIIVPTLLLAWEDDPAHPVATAQALADSMVQSDLRIAKDVSDIKAWPVVVEEFLADAM</sequence>
<reference evidence="2" key="1">
    <citation type="submission" date="2020-02" db="EMBL/GenBank/DDBJ databases">
        <authorList>
            <person name="Meier V. D."/>
        </authorList>
    </citation>
    <scope>NUCLEOTIDE SEQUENCE</scope>
    <source>
        <strain evidence="2">AVDCRST_MAG76</strain>
    </source>
</reference>
<accession>A0A6J4IQ76</accession>
<dbReference type="InterPro" id="IPR022742">
    <property type="entry name" value="Hydrolase_4"/>
</dbReference>
<dbReference type="InterPro" id="IPR050471">
    <property type="entry name" value="AB_hydrolase"/>
</dbReference>
<evidence type="ECO:0000259" key="1">
    <source>
        <dbReference type="Pfam" id="PF12146"/>
    </source>
</evidence>
<evidence type="ECO:0000313" key="2">
    <source>
        <dbReference type="EMBL" id="CAA9256433.1"/>
    </source>
</evidence>
<name>A0A6J4IQ76_9ACTN</name>
<dbReference type="Pfam" id="PF12146">
    <property type="entry name" value="Hydrolase_4"/>
    <property type="match status" value="1"/>
</dbReference>
<proteinExistence type="predicted"/>
<dbReference type="PANTHER" id="PTHR43433:SF10">
    <property type="entry name" value="AB HYDROLASE-1 DOMAIN-CONTAINING PROTEIN"/>
    <property type="match status" value="1"/>
</dbReference>